<gene>
    <name evidence="2" type="primary">ORF220834</name>
</gene>
<evidence type="ECO:0000256" key="1">
    <source>
        <dbReference type="SAM" id="MobiDB-lite"/>
    </source>
</evidence>
<dbReference type="AlphaFoldDB" id="A0A0B7C3P5"/>
<organism evidence="2">
    <name type="scientific">Arion vulgaris</name>
    <dbReference type="NCBI Taxonomy" id="1028688"/>
    <lineage>
        <taxon>Eukaryota</taxon>
        <taxon>Metazoa</taxon>
        <taxon>Spiralia</taxon>
        <taxon>Lophotrochozoa</taxon>
        <taxon>Mollusca</taxon>
        <taxon>Gastropoda</taxon>
        <taxon>Heterobranchia</taxon>
        <taxon>Euthyneura</taxon>
        <taxon>Panpulmonata</taxon>
        <taxon>Eupulmonata</taxon>
        <taxon>Stylommatophora</taxon>
        <taxon>Helicina</taxon>
        <taxon>Arionoidea</taxon>
        <taxon>Arionidae</taxon>
        <taxon>Arion</taxon>
    </lineage>
</organism>
<accession>A0A0B7C3P5</accession>
<sequence>QKSTRSYAFRSYAVAKWITFDMPPKRRKLMLDECGLETKSLTTEHEATPALCATLSDGTSDKSSETMEQDNRKSKSKTSADLSAEA</sequence>
<protein>
    <submittedName>
        <fullName evidence="2">Uncharacterized protein</fullName>
    </submittedName>
</protein>
<feature type="compositionally biased region" description="Polar residues" evidence="1">
    <location>
        <begin position="77"/>
        <end position="86"/>
    </location>
</feature>
<name>A0A0B7C3P5_9EUPU</name>
<feature type="region of interest" description="Disordered" evidence="1">
    <location>
        <begin position="53"/>
        <end position="86"/>
    </location>
</feature>
<reference evidence="2" key="1">
    <citation type="submission" date="2014-12" db="EMBL/GenBank/DDBJ databases">
        <title>Insight into the proteome of Arion vulgaris.</title>
        <authorList>
            <person name="Aradska J."/>
            <person name="Bulat T."/>
            <person name="Smidak R."/>
            <person name="Sarate P."/>
            <person name="Gangsoo J."/>
            <person name="Sialana F."/>
            <person name="Bilban M."/>
            <person name="Lubec G."/>
        </authorList>
    </citation>
    <scope>NUCLEOTIDE SEQUENCE</scope>
    <source>
        <tissue evidence="2">Skin</tissue>
    </source>
</reference>
<feature type="non-terminal residue" evidence="2">
    <location>
        <position position="86"/>
    </location>
</feature>
<feature type="compositionally biased region" description="Basic and acidic residues" evidence="1">
    <location>
        <begin position="59"/>
        <end position="73"/>
    </location>
</feature>
<dbReference type="EMBL" id="HACG01052385">
    <property type="protein sequence ID" value="CEK99256.1"/>
    <property type="molecule type" value="Transcribed_RNA"/>
</dbReference>
<proteinExistence type="predicted"/>
<evidence type="ECO:0000313" key="2">
    <source>
        <dbReference type="EMBL" id="CEK99256.1"/>
    </source>
</evidence>
<feature type="non-terminal residue" evidence="2">
    <location>
        <position position="1"/>
    </location>
</feature>